<name>A0A072PFV3_9EURO</name>
<protein>
    <submittedName>
        <fullName evidence="1">Uncharacterized protein</fullName>
    </submittedName>
</protein>
<dbReference type="HOGENOM" id="CLU_1288903_0_0_1"/>
<organism evidence="1 2">
    <name type="scientific">Exophiala aquamarina CBS 119918</name>
    <dbReference type="NCBI Taxonomy" id="1182545"/>
    <lineage>
        <taxon>Eukaryota</taxon>
        <taxon>Fungi</taxon>
        <taxon>Dikarya</taxon>
        <taxon>Ascomycota</taxon>
        <taxon>Pezizomycotina</taxon>
        <taxon>Eurotiomycetes</taxon>
        <taxon>Chaetothyriomycetidae</taxon>
        <taxon>Chaetothyriales</taxon>
        <taxon>Herpotrichiellaceae</taxon>
        <taxon>Exophiala</taxon>
    </lineage>
</organism>
<evidence type="ECO:0000313" key="1">
    <source>
        <dbReference type="EMBL" id="KEF58642.1"/>
    </source>
</evidence>
<sequence length="214" mass="24237">MGLAKDNAEKLVRIVTPGVWMPEEFTVGSQSSDSLSEELKAKGRYCPVCYSVTKDLGIFSRPNEPHPRKSKLFLQWDVTLLDLVMSAEADCIFCCFMISRFFNDPMYTFYIGQEFGAKFGCCYQNPSPSRAKEVLDAVARTRENCKKYGNPRFLLIAQPDDYSVPDGRYERLRFLVDRTNLTTAGAVEEILGYRRQIVVEISALAVAKAIKDLE</sequence>
<accession>A0A072PFV3</accession>
<dbReference type="EMBL" id="AMGV01000004">
    <property type="protein sequence ID" value="KEF58642.1"/>
    <property type="molecule type" value="Genomic_DNA"/>
</dbReference>
<evidence type="ECO:0000313" key="2">
    <source>
        <dbReference type="Proteomes" id="UP000027920"/>
    </source>
</evidence>
<gene>
    <name evidence="1" type="ORF">A1O9_06568</name>
</gene>
<dbReference type="GeneID" id="25281485"/>
<dbReference type="VEuPathDB" id="FungiDB:A1O9_06568"/>
<proteinExistence type="predicted"/>
<reference evidence="1 2" key="1">
    <citation type="submission" date="2013-03" db="EMBL/GenBank/DDBJ databases">
        <title>The Genome Sequence of Exophiala aquamarina CBS 119918.</title>
        <authorList>
            <consortium name="The Broad Institute Genomics Platform"/>
            <person name="Cuomo C."/>
            <person name="de Hoog S."/>
            <person name="Gorbushina A."/>
            <person name="Walker B."/>
            <person name="Young S.K."/>
            <person name="Zeng Q."/>
            <person name="Gargeya S."/>
            <person name="Fitzgerald M."/>
            <person name="Haas B."/>
            <person name="Abouelleil A."/>
            <person name="Allen A.W."/>
            <person name="Alvarado L."/>
            <person name="Arachchi H.M."/>
            <person name="Berlin A.M."/>
            <person name="Chapman S.B."/>
            <person name="Gainer-Dewar J."/>
            <person name="Goldberg J."/>
            <person name="Griggs A."/>
            <person name="Gujja S."/>
            <person name="Hansen M."/>
            <person name="Howarth C."/>
            <person name="Imamovic A."/>
            <person name="Ireland A."/>
            <person name="Larimer J."/>
            <person name="McCowan C."/>
            <person name="Murphy C."/>
            <person name="Pearson M."/>
            <person name="Poon T.W."/>
            <person name="Priest M."/>
            <person name="Roberts A."/>
            <person name="Saif S."/>
            <person name="Shea T."/>
            <person name="Sisk P."/>
            <person name="Sykes S."/>
            <person name="Wortman J."/>
            <person name="Nusbaum C."/>
            <person name="Birren B."/>
        </authorList>
    </citation>
    <scope>NUCLEOTIDE SEQUENCE [LARGE SCALE GENOMIC DNA]</scope>
    <source>
        <strain evidence="1 2">CBS 119918</strain>
    </source>
</reference>
<comment type="caution">
    <text evidence="1">The sequence shown here is derived from an EMBL/GenBank/DDBJ whole genome shotgun (WGS) entry which is preliminary data.</text>
</comment>
<keyword evidence="2" id="KW-1185">Reference proteome</keyword>
<dbReference type="Proteomes" id="UP000027920">
    <property type="component" value="Unassembled WGS sequence"/>
</dbReference>
<dbReference type="AlphaFoldDB" id="A0A072PFV3"/>
<dbReference type="RefSeq" id="XP_013261232.1">
    <property type="nucleotide sequence ID" value="XM_013405778.1"/>
</dbReference>
<dbReference type="OrthoDB" id="10509724at2759"/>